<dbReference type="GO" id="GO:0071555">
    <property type="term" value="P:cell wall organization"/>
    <property type="evidence" value="ECO:0007669"/>
    <property type="project" value="TreeGrafter"/>
</dbReference>
<feature type="transmembrane region" description="Helical" evidence="8">
    <location>
        <begin position="206"/>
        <end position="226"/>
    </location>
</feature>
<dbReference type="EMBL" id="LBTJ01000069">
    <property type="protein sequence ID" value="KKQ36401.1"/>
    <property type="molecule type" value="Genomic_DNA"/>
</dbReference>
<feature type="transmembrane region" description="Helical" evidence="8">
    <location>
        <begin position="176"/>
        <end position="194"/>
    </location>
</feature>
<dbReference type="GO" id="GO:0009103">
    <property type="term" value="P:lipopolysaccharide biosynthetic process"/>
    <property type="evidence" value="ECO:0007669"/>
    <property type="project" value="TreeGrafter"/>
</dbReference>
<evidence type="ECO:0000256" key="3">
    <source>
        <dbReference type="ARBA" id="ARBA00022679"/>
    </source>
</evidence>
<dbReference type="CDD" id="cd06853">
    <property type="entry name" value="GT_WecA_like"/>
    <property type="match status" value="1"/>
</dbReference>
<feature type="transmembrane region" description="Helical" evidence="8">
    <location>
        <begin position="144"/>
        <end position="164"/>
    </location>
</feature>
<feature type="transmembrane region" description="Helical" evidence="8">
    <location>
        <begin position="104"/>
        <end position="124"/>
    </location>
</feature>
<feature type="transmembrane region" description="Helical" evidence="8">
    <location>
        <begin position="305"/>
        <end position="323"/>
    </location>
</feature>
<dbReference type="InterPro" id="IPR000715">
    <property type="entry name" value="Glycosyl_transferase_4"/>
</dbReference>
<gene>
    <name evidence="9" type="ORF">US54_C0069G0007</name>
</gene>
<feature type="transmembrane region" description="Helical" evidence="8">
    <location>
        <begin position="6"/>
        <end position="28"/>
    </location>
</feature>
<keyword evidence="5 8" id="KW-1133">Transmembrane helix</keyword>
<evidence type="ECO:0000256" key="4">
    <source>
        <dbReference type="ARBA" id="ARBA00022692"/>
    </source>
</evidence>
<dbReference type="GO" id="GO:0016780">
    <property type="term" value="F:phosphotransferase activity, for other substituted phosphate groups"/>
    <property type="evidence" value="ECO:0007669"/>
    <property type="project" value="InterPro"/>
</dbReference>
<keyword evidence="6 8" id="KW-0472">Membrane</keyword>
<feature type="transmembrane region" description="Helical" evidence="8">
    <location>
        <begin position="75"/>
        <end position="92"/>
    </location>
</feature>
<keyword evidence="4 8" id="KW-0812">Transmembrane</keyword>
<dbReference type="PANTHER" id="PTHR22926">
    <property type="entry name" value="PHOSPHO-N-ACETYLMURAMOYL-PENTAPEPTIDE-TRANSFERASE"/>
    <property type="match status" value="1"/>
</dbReference>
<evidence type="ECO:0000313" key="9">
    <source>
        <dbReference type="EMBL" id="KKQ36401.1"/>
    </source>
</evidence>
<reference evidence="9 10" key="1">
    <citation type="journal article" date="2015" name="Nature">
        <title>rRNA introns, odd ribosomes, and small enigmatic genomes across a large radiation of phyla.</title>
        <authorList>
            <person name="Brown C.T."/>
            <person name="Hug L.A."/>
            <person name="Thomas B.C."/>
            <person name="Sharon I."/>
            <person name="Castelle C.J."/>
            <person name="Singh A."/>
            <person name="Wilkins M.J."/>
            <person name="Williams K.H."/>
            <person name="Banfield J.F."/>
        </authorList>
    </citation>
    <scope>NUCLEOTIDE SEQUENCE [LARGE SCALE GENOMIC DNA]</scope>
</reference>
<dbReference type="PANTHER" id="PTHR22926:SF3">
    <property type="entry name" value="UNDECAPRENYL-PHOSPHATE ALPHA-N-ACETYLGLUCOSAMINYL 1-PHOSPHATE TRANSFERASE"/>
    <property type="match status" value="1"/>
</dbReference>
<dbReference type="AlphaFoldDB" id="A0A0G0K6Y6"/>
<dbReference type="STRING" id="1618481.US54_C0069G0007"/>
<keyword evidence="3 9" id="KW-0808">Transferase</keyword>
<feature type="transmembrane region" description="Helical" evidence="8">
    <location>
        <begin position="49"/>
        <end position="69"/>
    </location>
</feature>
<dbReference type="GO" id="GO:0046872">
    <property type="term" value="F:metal ion binding"/>
    <property type="evidence" value="ECO:0007669"/>
    <property type="project" value="UniProtKB-KW"/>
</dbReference>
<feature type="transmembrane region" description="Helical" evidence="8">
    <location>
        <begin position="233"/>
        <end position="252"/>
    </location>
</feature>
<evidence type="ECO:0000313" key="10">
    <source>
        <dbReference type="Proteomes" id="UP000034471"/>
    </source>
</evidence>
<organism evidence="9 10">
    <name type="scientific">Candidatus Roizmanbacteria bacterium GW2011_GWA2_37_7</name>
    <dbReference type="NCBI Taxonomy" id="1618481"/>
    <lineage>
        <taxon>Bacteria</taxon>
        <taxon>Candidatus Roizmaniibacteriota</taxon>
    </lineage>
</organism>
<dbReference type="Proteomes" id="UP000034471">
    <property type="component" value="Unassembled WGS sequence"/>
</dbReference>
<feature type="binding site" evidence="7">
    <location>
        <position position="169"/>
    </location>
    <ligand>
        <name>Mg(2+)</name>
        <dbReference type="ChEBI" id="CHEBI:18420"/>
    </ligand>
</feature>
<keyword evidence="7" id="KW-0460">Magnesium</keyword>
<evidence type="ECO:0000256" key="8">
    <source>
        <dbReference type="SAM" id="Phobius"/>
    </source>
</evidence>
<evidence type="ECO:0000256" key="7">
    <source>
        <dbReference type="PIRSR" id="PIRSR600715-1"/>
    </source>
</evidence>
<evidence type="ECO:0000256" key="1">
    <source>
        <dbReference type="ARBA" id="ARBA00004651"/>
    </source>
</evidence>
<evidence type="ECO:0000256" key="6">
    <source>
        <dbReference type="ARBA" id="ARBA00023136"/>
    </source>
</evidence>
<evidence type="ECO:0000256" key="2">
    <source>
        <dbReference type="ARBA" id="ARBA00022475"/>
    </source>
</evidence>
<comment type="cofactor">
    <cofactor evidence="7">
        <name>Mg(2+)</name>
        <dbReference type="ChEBI" id="CHEBI:18420"/>
    </cofactor>
</comment>
<keyword evidence="7" id="KW-0479">Metal-binding</keyword>
<evidence type="ECO:0000256" key="5">
    <source>
        <dbReference type="ARBA" id="ARBA00022989"/>
    </source>
</evidence>
<feature type="transmembrane region" description="Helical" evidence="8">
    <location>
        <begin position="329"/>
        <end position="346"/>
    </location>
</feature>
<proteinExistence type="predicted"/>
<comment type="caution">
    <text evidence="9">The sequence shown here is derived from an EMBL/GenBank/DDBJ whole genome shotgun (WGS) entry which is preliminary data.</text>
</comment>
<dbReference type="GO" id="GO:0044038">
    <property type="term" value="P:cell wall macromolecule biosynthetic process"/>
    <property type="evidence" value="ECO:0007669"/>
    <property type="project" value="TreeGrafter"/>
</dbReference>
<dbReference type="Pfam" id="PF00953">
    <property type="entry name" value="Glycos_transf_4"/>
    <property type="match status" value="1"/>
</dbReference>
<dbReference type="GO" id="GO:0005886">
    <property type="term" value="C:plasma membrane"/>
    <property type="evidence" value="ECO:0007669"/>
    <property type="project" value="UniProtKB-SubCell"/>
</dbReference>
<accession>A0A0G0K6Y6</accession>
<name>A0A0G0K6Y6_9BACT</name>
<sequence length="354" mass="39526">MLITGLLILIVSTIVSYLTTPIAIRIANKYQLVTDVKYRNHPAHTHTGIIPRGGGIPIFITLLVSSLIFLKMEKIVIGILIANALLLLTGLSDDKHDVSPYKRFFINLGISVFLVMFGLGIPFISNPFGGVLRLDLWKITFEFFGKHSILILADVLAVIWLTWTMNMVNWSKGVDGQLPGFVAITALFLGLLSQRFIAHDISAQTVMYLSFIVSGAYLGFLPFNFYPQRIMPGYGGGAMAGFLLGILSILSFGKVGTVILILSIPTMDAVYTIIRRIHKHRSPFRADWGHFHHRLIEIGWGKRRIAVFYWLISFILGVASLFLGGIEKFFAFITIAVVLFIFILVIERIKQIGV</sequence>
<keyword evidence="2" id="KW-1003">Cell membrane</keyword>
<protein>
    <submittedName>
        <fullName evidence="9">Glycosyl transferase, family 4, conserved region</fullName>
    </submittedName>
</protein>
<comment type="subcellular location">
    <subcellularLocation>
        <location evidence="1">Cell membrane</location>
        <topology evidence="1">Multi-pass membrane protein</topology>
    </subcellularLocation>
</comment>
<feature type="transmembrane region" description="Helical" evidence="8">
    <location>
        <begin position="258"/>
        <end position="274"/>
    </location>
</feature>